<dbReference type="EnsemblMetazoa" id="XM_038219184.1">
    <property type="protein sequence ID" value="XP_038075112.1"/>
    <property type="gene ID" value="LOC119742920"/>
</dbReference>
<evidence type="ECO:0000259" key="5">
    <source>
        <dbReference type="Pfam" id="PF21530"/>
    </source>
</evidence>
<feature type="domain" description="Helitron helicase-like" evidence="4">
    <location>
        <begin position="496"/>
        <end position="675"/>
    </location>
</feature>
<dbReference type="Pfam" id="PF21530">
    <property type="entry name" value="Pif1_2B_dom"/>
    <property type="match status" value="1"/>
</dbReference>
<dbReference type="GO" id="GO:0005524">
    <property type="term" value="F:ATP binding"/>
    <property type="evidence" value="ECO:0007669"/>
    <property type="project" value="UniProtKB-KW"/>
</dbReference>
<comment type="similarity">
    <text evidence="1">Belongs to the helicase family.</text>
</comment>
<sequence length="1610" mass="181551">MLLHHIVHLLLLACICTHFDSIVPYGPVQMTVHFVHSKYTKFCHSCVTLNWNAHDLSTFTDFPTSFVSSLACSQLPFLIRLLFPHTMAELDSSPSRKKQRLLHSSFEVNQMAMALDHTYNISCAIPSVSSKHISPTVIALDHTYSHSCAISFESVQDQSNIPSVIAVDHTYSSLSTISPTTQVSRLPTHSSIGFALSDIDSFQEQTISCNPNQPSVLAWPHNSGQMSHECPHCHALLYSKERSSTNKFNLCCRNGKVKLTPTPTPPEPLQTFLTSSEPSLLAFRKQIRTYNNALTMTSLGCKEQTIPGQWMPTFKIQGQVHHLIGSLLPAHNTAPKFSQLFIYDTEHELDNRHQGHAQSVCKEQLQQLQEMLHLCNSYVRSFKMAAELGPLADNSLILHADHQPKSTHPGQYHQPTSEQIAILLPGSNEEPAGKRDIVLTHRDGQLQRIHETHRSYDPLHYVLLFPHGEDGWHIGLKEWDATKNKHSAKTLSMLAFYKFHIMVRNHHSNSLHRSGKLFLQFLVDMYAKVEQNRLRWIRNNQQQLRADTYKGLCDAIAADDVQRAGKSIILPSSFPGSPRYMHQKYLDSIAIVRKYGKPDIFLTFTCNPSWPEITTELLPSQRTHDRPDLTTRVFNLKWKALLHDILKDHILGKVLAYCYTIEFQKRGLPHAHLLLILHPDYKPMTPDHFDQITCAELPDPTTNPSLYKIVTSSMIHGPCGHFNTKSPCMKDNSCSKCYPKHLSPNTLMGNDSYPIYRRRNMQEGGRTAMLNLNRRQEVQIDNSWVVPYNPYLLLKYQGHMNVEICSSIKAVKYLYKYIYKGADRVVVSVNNTASSPTTSTGIDEVSRYIDARYISASDAYWRLTEMPLNGRYPNVVRLAVHLPNHQHVCFSPNKPQQSLLNDPPKTTLTQWFALNASDTQARTLYYQDIPMFYTWNQSAKKWIQRKQNTSIQPSPHGTSSDTVGRMYAVHPSQGELFYLRLLLHHVQGPTSFPGIRTIHGNVCETYKEACEHLGLLDDDNEWDKSLTDASEVSSSSSMRDLFVTILVFCQPSNPQSLWNKHKDNLAEDFKYTLRKGGHHVTSEETLDIIYNEALLDIDNRLNVFNKTVTDYGLPQPNKASAVKALSHAVREELHYDTLQQDSIVQTRTTQMTPDQKAAYTTISSTIDNKSNGIYFIDAPGGTGKTFLLNSLLAYVRSKGHIALAVASSGIAATLLVGGRTAHSRFKIPLEILPNSTCNISPRDSTADLIRLAEIIIWDEAPMTHRHSFEALNRTMQDILQSDLPFGGKVIVLAGDFRQILPVVRHGTRGIIVNATLKRSPLWQHVQVLSLTTNMRVHLTQCADSNDFSKFLLQIGNGSFPTVHDNTIAIPSHIASSTQKVQDLIDHVFPDISDNYTNNNWISSRTILATTNKDVDDLNEIISKSIPEDSHTFNSADTVPLDQNPTLYPTEFLNTLTPTGLPPHKLQLQKHTPIMLLRNLNPSQGHCNGSRYVITHLTPNIIHAVATCGTHAGKTILIPRIPMMPADNLFPFKFYRRQFPIRPSFAITINKSQGQTLSQAGVLLHKPVFTHGQLYVALSRVGSSNAIQVMTKEHEHGSVLTTNIVYPEIFV</sequence>
<dbReference type="InterPro" id="IPR027417">
    <property type="entry name" value="P-loop_NTPase"/>
</dbReference>
<feature type="domain" description="DNA helicase Pif1-like 2B" evidence="5">
    <location>
        <begin position="1450"/>
        <end position="1496"/>
    </location>
</feature>
<dbReference type="Pfam" id="PF14214">
    <property type="entry name" value="Helitron_like_N"/>
    <property type="match status" value="1"/>
</dbReference>
<dbReference type="RefSeq" id="XP_038075110.1">
    <property type="nucleotide sequence ID" value="XM_038219182.1"/>
</dbReference>
<dbReference type="RefSeq" id="XP_038075108.1">
    <property type="nucleotide sequence ID" value="XM_038219180.1"/>
</dbReference>
<keyword evidence="1" id="KW-0234">DNA repair</keyword>
<dbReference type="EnsemblMetazoa" id="XM_038219181.1">
    <property type="protein sequence ID" value="XP_038075109.1"/>
    <property type="gene ID" value="LOC119742920"/>
</dbReference>
<keyword evidence="1" id="KW-0227">DNA damage</keyword>
<dbReference type="RefSeq" id="XP_038075111.1">
    <property type="nucleotide sequence ID" value="XM_038219183.1"/>
</dbReference>
<dbReference type="RefSeq" id="XP_038075109.1">
    <property type="nucleotide sequence ID" value="XM_038219181.1"/>
</dbReference>
<dbReference type="EC" id="5.6.2.3" evidence="1"/>
<protein>
    <recommendedName>
        <fullName evidence="1">ATP-dependent DNA helicase</fullName>
        <ecNumber evidence="1">5.6.2.3</ecNumber>
    </recommendedName>
</protein>
<keyword evidence="1" id="KW-0347">Helicase</keyword>
<dbReference type="PANTHER" id="PTHR10492:SF57">
    <property type="entry name" value="ATP-DEPENDENT DNA HELICASE"/>
    <property type="match status" value="1"/>
</dbReference>
<dbReference type="OrthoDB" id="6433000at2759"/>
<dbReference type="Pfam" id="PF05970">
    <property type="entry name" value="PIF1"/>
    <property type="match status" value="1"/>
</dbReference>
<dbReference type="GO" id="GO:0043139">
    <property type="term" value="F:5'-3' DNA helicase activity"/>
    <property type="evidence" value="ECO:0007669"/>
    <property type="project" value="UniProtKB-EC"/>
</dbReference>
<name>A0A914BI52_PATMI</name>
<feature type="chain" id="PRO_5038324157" description="ATP-dependent DNA helicase" evidence="2">
    <location>
        <begin position="22"/>
        <end position="1610"/>
    </location>
</feature>
<keyword evidence="7" id="KW-1185">Reference proteome</keyword>
<feature type="domain" description="DNA helicase Pif1-like DEAD-box helicase" evidence="3">
    <location>
        <begin position="1150"/>
        <end position="1362"/>
    </location>
</feature>
<keyword evidence="2" id="KW-0732">Signal</keyword>
<keyword evidence="1" id="KW-0233">DNA recombination</keyword>
<dbReference type="CDD" id="cd18809">
    <property type="entry name" value="SF1_C_RecD"/>
    <property type="match status" value="1"/>
</dbReference>
<organism evidence="6 7">
    <name type="scientific">Patiria miniata</name>
    <name type="common">Bat star</name>
    <name type="synonym">Asterina miniata</name>
    <dbReference type="NCBI Taxonomy" id="46514"/>
    <lineage>
        <taxon>Eukaryota</taxon>
        <taxon>Metazoa</taxon>
        <taxon>Echinodermata</taxon>
        <taxon>Eleutherozoa</taxon>
        <taxon>Asterozoa</taxon>
        <taxon>Asteroidea</taxon>
        <taxon>Valvatacea</taxon>
        <taxon>Valvatida</taxon>
        <taxon>Asterinidae</taxon>
        <taxon>Patiria</taxon>
    </lineage>
</organism>
<keyword evidence="1" id="KW-0547">Nucleotide-binding</keyword>
<dbReference type="OMA" id="PKWIEIT"/>
<dbReference type="GO" id="GO:0000723">
    <property type="term" value="P:telomere maintenance"/>
    <property type="evidence" value="ECO:0007669"/>
    <property type="project" value="InterPro"/>
</dbReference>
<dbReference type="EnsemblMetazoa" id="XM_038219182.1">
    <property type="protein sequence ID" value="XP_038075110.1"/>
    <property type="gene ID" value="LOC119742920"/>
</dbReference>
<dbReference type="InterPro" id="IPR010285">
    <property type="entry name" value="DNA_helicase_pif1-like_DEAD"/>
</dbReference>
<dbReference type="Gene3D" id="3.40.50.300">
    <property type="entry name" value="P-loop containing nucleotide triphosphate hydrolases"/>
    <property type="match status" value="1"/>
</dbReference>
<evidence type="ECO:0000259" key="4">
    <source>
        <dbReference type="Pfam" id="PF14214"/>
    </source>
</evidence>
<comment type="catalytic activity">
    <reaction evidence="1">
        <text>ATP + H2O = ADP + phosphate + H(+)</text>
        <dbReference type="Rhea" id="RHEA:13065"/>
        <dbReference type="ChEBI" id="CHEBI:15377"/>
        <dbReference type="ChEBI" id="CHEBI:15378"/>
        <dbReference type="ChEBI" id="CHEBI:30616"/>
        <dbReference type="ChEBI" id="CHEBI:43474"/>
        <dbReference type="ChEBI" id="CHEBI:456216"/>
        <dbReference type="EC" id="5.6.2.3"/>
    </reaction>
</comment>
<accession>A0A914BI52</accession>
<keyword evidence="1" id="KW-0067">ATP-binding</keyword>
<dbReference type="GeneID" id="119742920"/>
<proteinExistence type="inferred from homology"/>
<dbReference type="EnsemblMetazoa" id="XM_038219179.1">
    <property type="protein sequence ID" value="XP_038075107.1"/>
    <property type="gene ID" value="LOC119742920"/>
</dbReference>
<evidence type="ECO:0000259" key="3">
    <source>
        <dbReference type="Pfam" id="PF05970"/>
    </source>
</evidence>
<dbReference type="EnsemblMetazoa" id="XM_038219183.1">
    <property type="protein sequence ID" value="XP_038075111.1"/>
    <property type="gene ID" value="LOC119742920"/>
</dbReference>
<dbReference type="Proteomes" id="UP000887568">
    <property type="component" value="Unplaced"/>
</dbReference>
<feature type="signal peptide" evidence="2">
    <location>
        <begin position="1"/>
        <end position="21"/>
    </location>
</feature>
<evidence type="ECO:0000313" key="7">
    <source>
        <dbReference type="Proteomes" id="UP000887568"/>
    </source>
</evidence>
<evidence type="ECO:0000313" key="6">
    <source>
        <dbReference type="EnsemblMetazoa" id="XP_038075112.1"/>
    </source>
</evidence>
<dbReference type="RefSeq" id="XP_038075112.1">
    <property type="nucleotide sequence ID" value="XM_038219184.1"/>
</dbReference>
<comment type="cofactor">
    <cofactor evidence="1">
        <name>Mg(2+)</name>
        <dbReference type="ChEBI" id="CHEBI:18420"/>
    </cofactor>
</comment>
<dbReference type="RefSeq" id="XP_038075107.1">
    <property type="nucleotide sequence ID" value="XM_038219179.1"/>
</dbReference>
<dbReference type="GO" id="GO:0006281">
    <property type="term" value="P:DNA repair"/>
    <property type="evidence" value="ECO:0007669"/>
    <property type="project" value="UniProtKB-KW"/>
</dbReference>
<dbReference type="EnsemblMetazoa" id="XM_038219180.1">
    <property type="protein sequence ID" value="XP_038075108.1"/>
    <property type="gene ID" value="LOC119742920"/>
</dbReference>
<dbReference type="SUPFAM" id="SSF52540">
    <property type="entry name" value="P-loop containing nucleoside triphosphate hydrolases"/>
    <property type="match status" value="2"/>
</dbReference>
<keyword evidence="1" id="KW-0378">Hydrolase</keyword>
<dbReference type="GO" id="GO:0006310">
    <property type="term" value="P:DNA recombination"/>
    <property type="evidence" value="ECO:0007669"/>
    <property type="project" value="UniProtKB-KW"/>
</dbReference>
<dbReference type="GO" id="GO:0016787">
    <property type="term" value="F:hydrolase activity"/>
    <property type="evidence" value="ECO:0007669"/>
    <property type="project" value="UniProtKB-KW"/>
</dbReference>
<dbReference type="InterPro" id="IPR025476">
    <property type="entry name" value="Helitron_helicase-like"/>
</dbReference>
<reference evidence="6" key="1">
    <citation type="submission" date="2022-11" db="UniProtKB">
        <authorList>
            <consortium name="EnsemblMetazoa"/>
        </authorList>
    </citation>
    <scope>IDENTIFICATION</scope>
</reference>
<evidence type="ECO:0000256" key="2">
    <source>
        <dbReference type="SAM" id="SignalP"/>
    </source>
</evidence>
<dbReference type="InterPro" id="IPR049163">
    <property type="entry name" value="Pif1-like_2B_dom"/>
</dbReference>
<evidence type="ECO:0000256" key="1">
    <source>
        <dbReference type="RuleBase" id="RU363044"/>
    </source>
</evidence>
<dbReference type="PANTHER" id="PTHR10492">
    <property type="match status" value="1"/>
</dbReference>